<evidence type="ECO:0008006" key="3">
    <source>
        <dbReference type="Google" id="ProtNLM"/>
    </source>
</evidence>
<dbReference type="Proteomes" id="UP001500218">
    <property type="component" value="Unassembled WGS sequence"/>
</dbReference>
<gene>
    <name evidence="1" type="ORF">GCM10009682_58930</name>
</gene>
<reference evidence="2" key="1">
    <citation type="journal article" date="2019" name="Int. J. Syst. Evol. Microbiol.">
        <title>The Global Catalogue of Microorganisms (GCM) 10K type strain sequencing project: providing services to taxonomists for standard genome sequencing and annotation.</title>
        <authorList>
            <consortium name="The Broad Institute Genomics Platform"/>
            <consortium name="The Broad Institute Genome Sequencing Center for Infectious Disease"/>
            <person name="Wu L."/>
            <person name="Ma J."/>
        </authorList>
    </citation>
    <scope>NUCLEOTIDE SEQUENCE [LARGE SCALE GENOMIC DNA]</scope>
    <source>
        <strain evidence="2">JCM 13250</strain>
    </source>
</reference>
<sequence>MSDVAKQSLAVLRRITEFLEYLPQDQVDDLAEGRARLTLIPWGSNDPVVPASAKPARVAKSAKAAPIVDVATVKAALDAAASRDEAATVLAPFGVGELRVIAAELGLGGVSKTPKAALAKQLVDFTAGARLSGAAIRGM</sequence>
<evidence type="ECO:0000313" key="2">
    <source>
        <dbReference type="Proteomes" id="UP001500218"/>
    </source>
</evidence>
<keyword evidence="2" id="KW-1185">Reference proteome</keyword>
<protein>
    <recommendedName>
        <fullName evidence="3">Rho termination factor N-terminal domain-containing protein</fullName>
    </recommendedName>
</protein>
<proteinExistence type="predicted"/>
<accession>A0ABP4Z0L6</accession>
<dbReference type="EMBL" id="BAAALT010000275">
    <property type="protein sequence ID" value="GAA1832667.1"/>
    <property type="molecule type" value="Genomic_DNA"/>
</dbReference>
<dbReference type="RefSeq" id="WP_344139353.1">
    <property type="nucleotide sequence ID" value="NZ_BAAALT010000275.1"/>
</dbReference>
<name>A0ABP4Z0L6_9ACTN</name>
<comment type="caution">
    <text evidence="1">The sequence shown here is derived from an EMBL/GenBank/DDBJ whole genome shotgun (WGS) entry which is preliminary data.</text>
</comment>
<organism evidence="1 2">
    <name type="scientific">Luedemannella flava</name>
    <dbReference type="NCBI Taxonomy" id="349316"/>
    <lineage>
        <taxon>Bacteria</taxon>
        <taxon>Bacillati</taxon>
        <taxon>Actinomycetota</taxon>
        <taxon>Actinomycetes</taxon>
        <taxon>Micromonosporales</taxon>
        <taxon>Micromonosporaceae</taxon>
        <taxon>Luedemannella</taxon>
    </lineage>
</organism>
<evidence type="ECO:0000313" key="1">
    <source>
        <dbReference type="EMBL" id="GAA1832667.1"/>
    </source>
</evidence>